<dbReference type="RefSeq" id="WP_182595489.1">
    <property type="nucleotide sequence ID" value="NZ_JACIVA010000037.1"/>
</dbReference>
<dbReference type="AlphaFoldDB" id="A0A7W3UJQ9"/>
<reference evidence="1 2" key="1">
    <citation type="submission" date="2020-07" db="EMBL/GenBank/DDBJ databases">
        <title>Description of Limosilactobacillus balticus sp. nov., Limosilactobacillus agrestis sp. nov., Limosilactobacillus albertensis sp. nov., Limosilactobacillus rudii sp. nov., Limosilactobacillus fastidiosus sp. nov., five novel Limosilactobacillus species isolated from the vertebrate gastrointestinal tract, and proposal of 6 subspecies of Limosilactobacillus reuteri adapted to the gastrointestinal tract of specific vertebrate hosts.</title>
        <authorList>
            <person name="Li F."/>
            <person name="Cheng C."/>
            <person name="Zheng J."/>
            <person name="Quevedo R.M."/>
            <person name="Li J."/>
            <person name="Roos S."/>
            <person name="Gaenzle M.G."/>
            <person name="Walter J."/>
        </authorList>
    </citation>
    <scope>NUCLEOTIDE SEQUENCE [LARGE SCALE GENOMIC DNA]</scope>
    <source>
        <strain evidence="1 2">STM2_1</strain>
    </source>
</reference>
<organism evidence="1 2">
    <name type="scientific">Limosilactobacillus rudii</name>
    <dbReference type="NCBI Taxonomy" id="2759755"/>
    <lineage>
        <taxon>Bacteria</taxon>
        <taxon>Bacillati</taxon>
        <taxon>Bacillota</taxon>
        <taxon>Bacilli</taxon>
        <taxon>Lactobacillales</taxon>
        <taxon>Lactobacillaceae</taxon>
        <taxon>Limosilactobacillus</taxon>
    </lineage>
</organism>
<dbReference type="EMBL" id="JACIVA010000037">
    <property type="protein sequence ID" value="MBB1096883.1"/>
    <property type="molecule type" value="Genomic_DNA"/>
</dbReference>
<accession>A0A7W3UJQ9</accession>
<name>A0A7W3UJQ9_9LACO</name>
<protein>
    <submittedName>
        <fullName evidence="1">Uncharacterized protein</fullName>
    </submittedName>
</protein>
<evidence type="ECO:0000313" key="1">
    <source>
        <dbReference type="EMBL" id="MBB1096883.1"/>
    </source>
</evidence>
<sequence>MTKDEVKAKWAVAKRMIALTDDEKNCNTAEDCSLAVIKTKLQIAISYLSQLDEHGSKYNMPFTGNQMKWALAKPTANDKVQKATEWCHQCYLLREEAYPKWNREEKTA</sequence>
<dbReference type="Proteomes" id="UP000517106">
    <property type="component" value="Unassembled WGS sequence"/>
</dbReference>
<evidence type="ECO:0000313" key="2">
    <source>
        <dbReference type="Proteomes" id="UP000517106"/>
    </source>
</evidence>
<gene>
    <name evidence="1" type="ORF">H5S09_02820</name>
</gene>
<proteinExistence type="predicted"/>
<keyword evidence="2" id="KW-1185">Reference proteome</keyword>
<comment type="caution">
    <text evidence="1">The sequence shown here is derived from an EMBL/GenBank/DDBJ whole genome shotgun (WGS) entry which is preliminary data.</text>
</comment>